<evidence type="ECO:0000256" key="1">
    <source>
        <dbReference type="SAM" id="Phobius"/>
    </source>
</evidence>
<sequence>MNRKIYIGLSICWMIFIFYMSNQPSTVSSSQSGGFINMLCNIPIIGIVVENLMKIGLAEFLIRKSAHMFLYSVLAILLYMVVKGRSNIRDYSLAFILTALYACTDEFHQLFIPGRSGEFRDVLIDSIGALIGLLIVFLISKIISKIKAHKLWL</sequence>
<protein>
    <submittedName>
        <fullName evidence="3">VanZ family protein</fullName>
    </submittedName>
</protein>
<feature type="transmembrane region" description="Helical" evidence="1">
    <location>
        <begin position="122"/>
        <end position="143"/>
    </location>
</feature>
<gene>
    <name evidence="3" type="ORF">QOZ92_000278</name>
</gene>
<dbReference type="InterPro" id="IPR006976">
    <property type="entry name" value="VanZ-like"/>
</dbReference>
<dbReference type="RefSeq" id="WP_307501863.1">
    <property type="nucleotide sequence ID" value="NZ_BAAACE010000026.1"/>
</dbReference>
<dbReference type="InterPro" id="IPR016747">
    <property type="entry name" value="Phosphotransbutyrylase"/>
</dbReference>
<organism evidence="3 4">
    <name type="scientific">Paraclostridium ghonii</name>
    <dbReference type="NCBI Taxonomy" id="29358"/>
    <lineage>
        <taxon>Bacteria</taxon>
        <taxon>Bacillati</taxon>
        <taxon>Bacillota</taxon>
        <taxon>Clostridia</taxon>
        <taxon>Peptostreptococcales</taxon>
        <taxon>Peptostreptococcaceae</taxon>
        <taxon>Paraclostridium</taxon>
    </lineage>
</organism>
<dbReference type="PANTHER" id="PTHR28008">
    <property type="entry name" value="DOMAIN PROTEIN, PUTATIVE (AFU_ORTHOLOGUE AFUA_3G10980)-RELATED"/>
    <property type="match status" value="1"/>
</dbReference>
<keyword evidence="1" id="KW-0472">Membrane</keyword>
<keyword evidence="1" id="KW-1133">Transmembrane helix</keyword>
<keyword evidence="1" id="KW-0812">Transmembrane</keyword>
<evidence type="ECO:0000259" key="2">
    <source>
        <dbReference type="Pfam" id="PF04892"/>
    </source>
</evidence>
<keyword evidence="4" id="KW-1185">Reference proteome</keyword>
<dbReference type="Pfam" id="PF04892">
    <property type="entry name" value="VanZ"/>
    <property type="match status" value="1"/>
</dbReference>
<dbReference type="NCBIfam" id="NF037970">
    <property type="entry name" value="vanZ_1"/>
    <property type="match status" value="1"/>
</dbReference>
<dbReference type="EMBL" id="JAUSWG010000001">
    <property type="protein sequence ID" value="MDQ0555168.1"/>
    <property type="molecule type" value="Genomic_DNA"/>
</dbReference>
<proteinExistence type="predicted"/>
<feature type="transmembrane region" description="Helical" evidence="1">
    <location>
        <begin position="34"/>
        <end position="53"/>
    </location>
</feature>
<evidence type="ECO:0000313" key="4">
    <source>
        <dbReference type="Proteomes" id="UP001232584"/>
    </source>
</evidence>
<accession>A0ABU0MW73</accession>
<dbReference type="PIRSF" id="PIRSF019083">
    <property type="entry name" value="UCP019083_VanZ"/>
    <property type="match status" value="1"/>
</dbReference>
<name>A0ABU0MW73_9FIRM</name>
<comment type="caution">
    <text evidence="3">The sequence shown here is derived from an EMBL/GenBank/DDBJ whole genome shotgun (WGS) entry which is preliminary data.</text>
</comment>
<dbReference type="PANTHER" id="PTHR28008:SF1">
    <property type="entry name" value="DOMAIN PROTEIN, PUTATIVE (AFU_ORTHOLOGUE AFUA_3G10980)-RELATED"/>
    <property type="match status" value="1"/>
</dbReference>
<reference evidence="3 4" key="1">
    <citation type="submission" date="2023-07" db="EMBL/GenBank/DDBJ databases">
        <title>Genomic Encyclopedia of Type Strains, Phase IV (KMG-IV): sequencing the most valuable type-strain genomes for metagenomic binning, comparative biology and taxonomic classification.</title>
        <authorList>
            <person name="Goeker M."/>
        </authorList>
    </citation>
    <scope>NUCLEOTIDE SEQUENCE [LARGE SCALE GENOMIC DNA]</scope>
    <source>
        <strain evidence="3 4">DSM 15049</strain>
    </source>
</reference>
<evidence type="ECO:0000313" key="3">
    <source>
        <dbReference type="EMBL" id="MDQ0555168.1"/>
    </source>
</evidence>
<feature type="transmembrane region" description="Helical" evidence="1">
    <location>
        <begin position="65"/>
        <end position="82"/>
    </location>
</feature>
<dbReference type="Proteomes" id="UP001232584">
    <property type="component" value="Unassembled WGS sequence"/>
</dbReference>
<feature type="domain" description="VanZ-like" evidence="2">
    <location>
        <begin position="8"/>
        <end position="139"/>
    </location>
</feature>
<feature type="transmembrane region" description="Helical" evidence="1">
    <location>
        <begin position="5"/>
        <end position="22"/>
    </location>
</feature>